<dbReference type="VEuPathDB" id="FungiDB:I303_05792"/>
<organism evidence="3">
    <name type="scientific">Kwoniella dejecticola CBS 10117</name>
    <dbReference type="NCBI Taxonomy" id="1296121"/>
    <lineage>
        <taxon>Eukaryota</taxon>
        <taxon>Fungi</taxon>
        <taxon>Dikarya</taxon>
        <taxon>Basidiomycota</taxon>
        <taxon>Agaricomycotina</taxon>
        <taxon>Tremellomycetes</taxon>
        <taxon>Tremellales</taxon>
        <taxon>Cryptococcaceae</taxon>
        <taxon>Kwoniella</taxon>
    </lineage>
</organism>
<gene>
    <name evidence="3" type="ORF">I303_05792</name>
    <name evidence="4" type="ORF">I303_105770</name>
</gene>
<dbReference type="EMBL" id="KI894033">
    <property type="protein sequence ID" value="OBR83512.1"/>
    <property type="molecule type" value="Genomic_DNA"/>
</dbReference>
<proteinExistence type="predicted"/>
<feature type="compositionally biased region" description="Polar residues" evidence="1">
    <location>
        <begin position="194"/>
        <end position="206"/>
    </location>
</feature>
<dbReference type="EMBL" id="CP144536">
    <property type="protein sequence ID" value="WWC63170.1"/>
    <property type="molecule type" value="Genomic_DNA"/>
</dbReference>
<protein>
    <submittedName>
        <fullName evidence="3">Uncharacterized protein</fullName>
    </submittedName>
</protein>
<keyword evidence="5" id="KW-1185">Reference proteome</keyword>
<keyword evidence="2" id="KW-0472">Membrane</keyword>
<feature type="compositionally biased region" description="Basic and acidic residues" evidence="1">
    <location>
        <begin position="168"/>
        <end position="178"/>
    </location>
</feature>
<feature type="region of interest" description="Disordered" evidence="1">
    <location>
        <begin position="577"/>
        <end position="684"/>
    </location>
</feature>
<feature type="region of interest" description="Disordered" evidence="1">
    <location>
        <begin position="1"/>
        <end position="206"/>
    </location>
</feature>
<evidence type="ECO:0000256" key="1">
    <source>
        <dbReference type="SAM" id="MobiDB-lite"/>
    </source>
</evidence>
<dbReference type="OrthoDB" id="2596760at2759"/>
<feature type="compositionally biased region" description="Basic and acidic residues" evidence="1">
    <location>
        <begin position="643"/>
        <end position="661"/>
    </location>
</feature>
<feature type="compositionally biased region" description="Low complexity" evidence="1">
    <location>
        <begin position="97"/>
        <end position="107"/>
    </location>
</feature>
<evidence type="ECO:0000313" key="4">
    <source>
        <dbReference type="EMBL" id="WWC63170.1"/>
    </source>
</evidence>
<feature type="compositionally biased region" description="Low complexity" evidence="1">
    <location>
        <begin position="612"/>
        <end position="625"/>
    </location>
</feature>
<dbReference type="AlphaFoldDB" id="A0A1A6A0B4"/>
<dbReference type="KEGG" id="kdj:28969491"/>
<reference evidence="3" key="1">
    <citation type="submission" date="2013-07" db="EMBL/GenBank/DDBJ databases">
        <title>The Genome Sequence of Cryptococcus dejecticola CBS10117.</title>
        <authorList>
            <consortium name="The Broad Institute Genome Sequencing Platform"/>
            <person name="Cuomo C."/>
            <person name="Litvintseva A."/>
            <person name="Chen Y."/>
            <person name="Heitman J."/>
            <person name="Sun S."/>
            <person name="Springer D."/>
            <person name="Dromer F."/>
            <person name="Young S.K."/>
            <person name="Zeng Q."/>
            <person name="Gargeya S."/>
            <person name="Fitzgerald M."/>
            <person name="Abouelleil A."/>
            <person name="Alvarado L."/>
            <person name="Berlin A.M."/>
            <person name="Chapman S.B."/>
            <person name="Dewar J."/>
            <person name="Goldberg J."/>
            <person name="Griggs A."/>
            <person name="Gujja S."/>
            <person name="Hansen M."/>
            <person name="Howarth C."/>
            <person name="Imamovic A."/>
            <person name="Larimer J."/>
            <person name="McCowan C."/>
            <person name="Murphy C."/>
            <person name="Pearson M."/>
            <person name="Priest M."/>
            <person name="Roberts A."/>
            <person name="Saif S."/>
            <person name="Shea T."/>
            <person name="Sykes S."/>
            <person name="Wortman J."/>
            <person name="Nusbaum C."/>
            <person name="Birren B."/>
        </authorList>
    </citation>
    <scope>NUCLEOTIDE SEQUENCE [LARGE SCALE GENOMIC DNA]</scope>
    <source>
        <strain evidence="3">CBS 10117</strain>
    </source>
</reference>
<evidence type="ECO:0000313" key="3">
    <source>
        <dbReference type="EMBL" id="OBR83512.1"/>
    </source>
</evidence>
<feature type="compositionally biased region" description="Low complexity" evidence="1">
    <location>
        <begin position="484"/>
        <end position="497"/>
    </location>
</feature>
<dbReference type="RefSeq" id="XP_018261354.1">
    <property type="nucleotide sequence ID" value="XM_018409082.1"/>
</dbReference>
<name>A0A1A6A0B4_9TREE</name>
<sequence length="736" mass="79178">MFPTSSRSRTVNAAKAYQHESPPTPNTKGADSCYGVKSVSSWGEQSEVDLIMPRTPESQDDAAGDYAYQDKDDEGETSTQTHVEREEGEDGESTPEGGDSLASSSAGLGLGLGITPTQDNILTLSSISPSHSRSNSEKHPSSFAQAISPSRPIHTKPEQRIVPPSPEDTVHPLDHHFEPNPTLDRGAEAAGITGSPSQSTTIASSHGVTPLTLEHITRSFDSPYLPTTSEPSSPASFTSMPSYVASLSSLSRTSSISPMGIHEYDAQRSGSIEDELVLPTLTLPSESLSLHMSLSKWQEDDTQDDDAGLKLALLGSREEVEACLRRLRESEHLVEVSPGVGIVRGGKVVLRLMTSLKTIEQARSKINRSYNTLNGLLHPQLREDTSSQAELRRLVEGYIGRSDWLHGVLVLGEEIDVIDLESIVPTFTFPSHPSSAQETQSASPSDTKTPCIRTQEIEPTPRPSDTDETSGYFAPRAYTPSPPSSNGSSPAQSQAALPPAVQQILNILNDPSGYTNTFIDAFLSWRSTHLRHEHEVRPSSQSMFDIDDALPALGGGGQTMTSSLTSASSGVGTMPTVARAQGGGEWEATLSRRVAQRRESDSIRERERDRSSTSIRGSTSTTATGSGNGGKSAGGRIRRKRSSDKIKKLGDKDREMNEGGNKHPSLFPTYSPASRRNANLKKGGGGVGEKGLGIEELMNKTFVKGVRRWTRGWRGLLVVGLVVAVGCGCGWWISQK</sequence>
<feature type="compositionally biased region" description="Polar residues" evidence="1">
    <location>
        <begin position="429"/>
        <end position="448"/>
    </location>
</feature>
<dbReference type="GeneID" id="28969491"/>
<evidence type="ECO:0000256" key="2">
    <source>
        <dbReference type="SAM" id="Phobius"/>
    </source>
</evidence>
<evidence type="ECO:0000313" key="5">
    <source>
        <dbReference type="Proteomes" id="UP000078595"/>
    </source>
</evidence>
<feature type="region of interest" description="Disordered" evidence="1">
    <location>
        <begin position="429"/>
        <end position="497"/>
    </location>
</feature>
<dbReference type="Proteomes" id="UP000078595">
    <property type="component" value="Chromosome 7"/>
</dbReference>
<feature type="transmembrane region" description="Helical" evidence="2">
    <location>
        <begin position="713"/>
        <end position="733"/>
    </location>
</feature>
<feature type="compositionally biased region" description="Polar residues" evidence="1">
    <location>
        <begin position="1"/>
        <end position="11"/>
    </location>
</feature>
<accession>A0A1A6A0B4</accession>
<feature type="compositionally biased region" description="Polar residues" evidence="1">
    <location>
        <begin position="115"/>
        <end position="124"/>
    </location>
</feature>
<keyword evidence="2" id="KW-1133">Transmembrane helix</keyword>
<reference evidence="4" key="3">
    <citation type="submission" date="2024-02" db="EMBL/GenBank/DDBJ databases">
        <title>Comparative genomics of Cryptococcus and Kwoniella reveals pathogenesis evolution and contrasting modes of karyotype evolution via chromosome fusion or intercentromeric recombination.</title>
        <authorList>
            <person name="Coelho M.A."/>
            <person name="David-Palma M."/>
            <person name="Shea T."/>
            <person name="Bowers K."/>
            <person name="McGinley-Smith S."/>
            <person name="Mohammad A.W."/>
            <person name="Gnirke A."/>
            <person name="Yurkov A.M."/>
            <person name="Nowrousian M."/>
            <person name="Sun S."/>
            <person name="Cuomo C.A."/>
            <person name="Heitman J."/>
        </authorList>
    </citation>
    <scope>NUCLEOTIDE SEQUENCE</scope>
    <source>
        <strain evidence="4">CBS 10117</strain>
    </source>
</reference>
<keyword evidence="2" id="KW-0812">Transmembrane</keyword>
<reference evidence="4" key="2">
    <citation type="submission" date="2013-07" db="EMBL/GenBank/DDBJ databases">
        <authorList>
            <consortium name="The Broad Institute Genome Sequencing Platform"/>
            <person name="Cuomo C."/>
            <person name="Litvintseva A."/>
            <person name="Chen Y."/>
            <person name="Heitman J."/>
            <person name="Sun S."/>
            <person name="Springer D."/>
            <person name="Dromer F."/>
            <person name="Young S.K."/>
            <person name="Zeng Q."/>
            <person name="Gargeya S."/>
            <person name="Fitzgerald M."/>
            <person name="Abouelleil A."/>
            <person name="Alvarado L."/>
            <person name="Berlin A.M."/>
            <person name="Chapman S.B."/>
            <person name="Dewar J."/>
            <person name="Goldberg J."/>
            <person name="Griggs A."/>
            <person name="Gujja S."/>
            <person name="Hansen M."/>
            <person name="Howarth C."/>
            <person name="Imamovic A."/>
            <person name="Larimer J."/>
            <person name="McCowan C."/>
            <person name="Murphy C."/>
            <person name="Pearson M."/>
            <person name="Priest M."/>
            <person name="Roberts A."/>
            <person name="Saif S."/>
            <person name="Shea T."/>
            <person name="Sykes S."/>
            <person name="Wortman J."/>
            <person name="Nusbaum C."/>
            <person name="Birren B."/>
        </authorList>
    </citation>
    <scope>NUCLEOTIDE SEQUENCE</scope>
    <source>
        <strain evidence="4">CBS 10117</strain>
    </source>
</reference>
<feature type="compositionally biased region" description="Basic and acidic residues" evidence="1">
    <location>
        <begin position="596"/>
        <end position="611"/>
    </location>
</feature>